<protein>
    <submittedName>
        <fullName evidence="1">Uncharacterized protein</fullName>
    </submittedName>
</protein>
<sequence length="174" mass="19359">MEDPDSLPPDMEFDVTEEIASTSKQLPAFANSTSMQENKTKQNERKRLRLESAISSINVSDLAEKLTNYNPQDQNKFGILGALADIDISTPVSNPTTTKINVPPKPKISWCPPIFTYNVNINSLVESLRAASPQCNFKIKNINKNKIKKYSVILFHTQGSKADIPDNPKPLLSN</sequence>
<name>A0A1I8NK67_MUSDO</name>
<proteinExistence type="predicted"/>
<dbReference type="EnsemblMetazoa" id="MDOA016501-RA">
    <property type="protein sequence ID" value="MDOA016501-PA"/>
    <property type="gene ID" value="MDOA016501"/>
</dbReference>
<reference evidence="1" key="1">
    <citation type="submission" date="2020-05" db="UniProtKB">
        <authorList>
            <consortium name="EnsemblMetazoa"/>
        </authorList>
    </citation>
    <scope>IDENTIFICATION</scope>
    <source>
        <strain evidence="1">Aabys</strain>
    </source>
</reference>
<dbReference type="AlphaFoldDB" id="A0A1I8NK67"/>
<accession>A0A1I8NK67</accession>
<evidence type="ECO:0000313" key="1">
    <source>
        <dbReference type="EnsemblMetazoa" id="MDOA016501-PA"/>
    </source>
</evidence>
<gene>
    <name evidence="1" type="primary">105261724</name>
</gene>
<organism evidence="1">
    <name type="scientific">Musca domestica</name>
    <name type="common">House fly</name>
    <dbReference type="NCBI Taxonomy" id="7370"/>
    <lineage>
        <taxon>Eukaryota</taxon>
        <taxon>Metazoa</taxon>
        <taxon>Ecdysozoa</taxon>
        <taxon>Arthropoda</taxon>
        <taxon>Hexapoda</taxon>
        <taxon>Insecta</taxon>
        <taxon>Pterygota</taxon>
        <taxon>Neoptera</taxon>
        <taxon>Endopterygota</taxon>
        <taxon>Diptera</taxon>
        <taxon>Brachycera</taxon>
        <taxon>Muscomorpha</taxon>
        <taxon>Muscoidea</taxon>
        <taxon>Muscidae</taxon>
        <taxon>Musca</taxon>
    </lineage>
</organism>
<dbReference type="VEuPathDB" id="VectorBase:MDOA016501"/>